<keyword evidence="3" id="KW-1185">Reference proteome</keyword>
<proteinExistence type="predicted"/>
<reference evidence="2 3" key="1">
    <citation type="submission" date="2020-07" db="EMBL/GenBank/DDBJ databases">
        <authorList>
            <person name="Criscuolo A."/>
        </authorList>
    </citation>
    <scope>NUCLEOTIDE SEQUENCE [LARGE SCALE GENOMIC DNA]</scope>
    <source>
        <strain evidence="2">CIP107946</strain>
    </source>
</reference>
<dbReference type="InterPro" id="IPR003797">
    <property type="entry name" value="DegV"/>
</dbReference>
<dbReference type="AlphaFoldDB" id="A0A6V7R0B9"/>
<dbReference type="Gene3D" id="3.40.50.10170">
    <property type="match status" value="1"/>
</dbReference>
<comment type="caution">
    <text evidence="2">The sequence shown here is derived from an EMBL/GenBank/DDBJ whole genome shotgun (WGS) entry which is preliminary data.</text>
</comment>
<dbReference type="Pfam" id="PF02645">
    <property type="entry name" value="DegV"/>
    <property type="match status" value="1"/>
</dbReference>
<dbReference type="Proteomes" id="UP000588186">
    <property type="component" value="Unassembled WGS sequence"/>
</dbReference>
<dbReference type="PROSITE" id="PS51482">
    <property type="entry name" value="DEGV"/>
    <property type="match status" value="1"/>
</dbReference>
<dbReference type="PANTHER" id="PTHR33434">
    <property type="entry name" value="DEGV DOMAIN-CONTAINING PROTEIN DR_1986-RELATED"/>
    <property type="match status" value="1"/>
</dbReference>
<dbReference type="InterPro" id="IPR043168">
    <property type="entry name" value="DegV_C"/>
</dbReference>
<dbReference type="SUPFAM" id="SSF82549">
    <property type="entry name" value="DAK1/DegV-like"/>
    <property type="match status" value="1"/>
</dbReference>
<keyword evidence="1" id="KW-0446">Lipid-binding</keyword>
<name>A0A6V7R0B9_9BACL</name>
<gene>
    <name evidence="2" type="ORF">JEOPIN946_00087</name>
</gene>
<dbReference type="NCBIfam" id="TIGR00762">
    <property type="entry name" value="DegV"/>
    <property type="match status" value="1"/>
</dbReference>
<evidence type="ECO:0000313" key="3">
    <source>
        <dbReference type="Proteomes" id="UP000588186"/>
    </source>
</evidence>
<dbReference type="EMBL" id="CAJEWB010000002">
    <property type="protein sequence ID" value="CAD2070769.1"/>
    <property type="molecule type" value="Genomic_DNA"/>
</dbReference>
<dbReference type="GO" id="GO:0008289">
    <property type="term" value="F:lipid binding"/>
    <property type="evidence" value="ECO:0007669"/>
    <property type="project" value="UniProtKB-KW"/>
</dbReference>
<accession>A0A6V7R0B9</accession>
<sequence>MKVAIVVDSTAYLSEEIKKQNNIYSISLNTIFGEDTYREGKDITTEEFYEKMRGFSKLPNTSQPSIGDYILLLEELNKDGYTDVISLHLSAEISGTCQNALAAAKSVEGINVHVVDSEIACTPLGLLALYAAQNKDIKPIDELLEELNTLKQKNHMNSYFIVNDLTNLQKGGRLSNAQAFLGGILRIKPILKFENGKIIATEKIRTMKKAQDKVIQLVKSDYDADGHHGKDMIMTVIHGNDEASADAWIAQLKEDPVFSKTTFIKSYFGPVIGTHLGEEAIGITFADFDVDLTGF</sequence>
<dbReference type="Gene3D" id="3.30.1180.10">
    <property type="match status" value="1"/>
</dbReference>
<protein>
    <submittedName>
        <fullName evidence="2">DegV domain-containing protein</fullName>
    </submittedName>
</protein>
<dbReference type="RefSeq" id="WP_186075843.1">
    <property type="nucleotide sequence ID" value="NZ_CAJEWB010000002.1"/>
</dbReference>
<organism evidence="2 3">
    <name type="scientific">Phocicoccus pinnipedialis</name>
    <dbReference type="NCBI Taxonomy" id="110845"/>
    <lineage>
        <taxon>Bacteria</taxon>
        <taxon>Bacillati</taxon>
        <taxon>Bacillota</taxon>
        <taxon>Bacilli</taxon>
        <taxon>Bacillales</taxon>
        <taxon>Salinicoccaceae</taxon>
        <taxon>Phocicoccus</taxon>
    </lineage>
</organism>
<dbReference type="InterPro" id="IPR050270">
    <property type="entry name" value="DegV_domain_contain"/>
</dbReference>
<dbReference type="PANTHER" id="PTHR33434:SF2">
    <property type="entry name" value="FATTY ACID-BINDING PROTEIN TM_1468"/>
    <property type="match status" value="1"/>
</dbReference>
<evidence type="ECO:0000313" key="2">
    <source>
        <dbReference type="EMBL" id="CAD2070769.1"/>
    </source>
</evidence>
<evidence type="ECO:0000256" key="1">
    <source>
        <dbReference type="ARBA" id="ARBA00023121"/>
    </source>
</evidence>